<evidence type="ECO:0000313" key="2">
    <source>
        <dbReference type="Proteomes" id="UP001056120"/>
    </source>
</evidence>
<proteinExistence type="predicted"/>
<sequence>MISVGNILAAEITDKLGLHSLRQRYWCHTHGLKNFTPSAASILGAMAKVDNNYYPESRSVEAEKSYWLNREADLERNISQIKRKKLMLREKFFKQNGALLMEAPNRHFDNGALLMEASKFVEIFCSRKGNDNVFMVNIDMEFGSIMPKKPQIGIL</sequence>
<evidence type="ECO:0000313" key="1">
    <source>
        <dbReference type="EMBL" id="KAI3827293.1"/>
    </source>
</evidence>
<reference evidence="1 2" key="2">
    <citation type="journal article" date="2022" name="Mol. Ecol. Resour.">
        <title>The genomes of chicory, endive, great burdock and yacon provide insights into Asteraceae paleo-polyploidization history and plant inulin production.</title>
        <authorList>
            <person name="Fan W."/>
            <person name="Wang S."/>
            <person name="Wang H."/>
            <person name="Wang A."/>
            <person name="Jiang F."/>
            <person name="Liu H."/>
            <person name="Zhao H."/>
            <person name="Xu D."/>
            <person name="Zhang Y."/>
        </authorList>
    </citation>
    <scope>NUCLEOTIDE SEQUENCE [LARGE SCALE GENOMIC DNA]</scope>
    <source>
        <strain evidence="2">cv. Yunnan</strain>
        <tissue evidence="1">Leaves</tissue>
    </source>
</reference>
<protein>
    <submittedName>
        <fullName evidence="1">Uncharacterized protein</fullName>
    </submittedName>
</protein>
<name>A0ACB9K4W6_9ASTR</name>
<dbReference type="EMBL" id="CM042018">
    <property type="protein sequence ID" value="KAI3827293.1"/>
    <property type="molecule type" value="Genomic_DNA"/>
</dbReference>
<accession>A0ACB9K4W6</accession>
<organism evidence="1 2">
    <name type="scientific">Smallanthus sonchifolius</name>
    <dbReference type="NCBI Taxonomy" id="185202"/>
    <lineage>
        <taxon>Eukaryota</taxon>
        <taxon>Viridiplantae</taxon>
        <taxon>Streptophyta</taxon>
        <taxon>Embryophyta</taxon>
        <taxon>Tracheophyta</taxon>
        <taxon>Spermatophyta</taxon>
        <taxon>Magnoliopsida</taxon>
        <taxon>eudicotyledons</taxon>
        <taxon>Gunneridae</taxon>
        <taxon>Pentapetalae</taxon>
        <taxon>asterids</taxon>
        <taxon>campanulids</taxon>
        <taxon>Asterales</taxon>
        <taxon>Asteraceae</taxon>
        <taxon>Asteroideae</taxon>
        <taxon>Heliantheae alliance</taxon>
        <taxon>Millerieae</taxon>
        <taxon>Smallanthus</taxon>
    </lineage>
</organism>
<keyword evidence="2" id="KW-1185">Reference proteome</keyword>
<gene>
    <name evidence="1" type="ORF">L1987_01366</name>
</gene>
<dbReference type="Proteomes" id="UP001056120">
    <property type="component" value="Linkage Group LG01"/>
</dbReference>
<comment type="caution">
    <text evidence="1">The sequence shown here is derived from an EMBL/GenBank/DDBJ whole genome shotgun (WGS) entry which is preliminary data.</text>
</comment>
<reference evidence="2" key="1">
    <citation type="journal article" date="2022" name="Mol. Ecol. Resour.">
        <title>The genomes of chicory, endive, great burdock and yacon provide insights into Asteraceae palaeo-polyploidization history and plant inulin production.</title>
        <authorList>
            <person name="Fan W."/>
            <person name="Wang S."/>
            <person name="Wang H."/>
            <person name="Wang A."/>
            <person name="Jiang F."/>
            <person name="Liu H."/>
            <person name="Zhao H."/>
            <person name="Xu D."/>
            <person name="Zhang Y."/>
        </authorList>
    </citation>
    <scope>NUCLEOTIDE SEQUENCE [LARGE SCALE GENOMIC DNA]</scope>
    <source>
        <strain evidence="2">cv. Yunnan</strain>
    </source>
</reference>